<sequence>MFDWHNWIVELVIAIFFISGFVVFYNTLDSWLTHKFINRARGKQYTRIGLTCFAYVMAAFCLLAENWNPINSDAYMNWALYVLFVPVLDRDVSRLENVVRFGGILIFWTVNNNLAAPIYWVSLIALEAIMVVTNLFPHLLDRSRVLTVGLSMWIAIAFWLTQTQLMWMNIVMGVVMFAFMELFTVLYWSSERREQREREALVEQVNRDTLTGAGSFFAFKDDSMRLMVRAQEKREPLTLAMFDIDHFKRVNDKYGHAAGNFVLKQVTQLVDAKMHGQMGAACGLFRTGGEEFNMIFVNATVGDVKQLGADILDLIRAQEFEYEGQQLHVTLSMGITALTDHDMSFEDVYERADGLLYQSKQAGRDYVTVDA</sequence>
<dbReference type="Pfam" id="PF00990">
    <property type="entry name" value="GGDEF"/>
    <property type="match status" value="1"/>
</dbReference>
<dbReference type="PANTHER" id="PTHR45138:SF9">
    <property type="entry name" value="DIGUANYLATE CYCLASE DGCM-RELATED"/>
    <property type="match status" value="1"/>
</dbReference>
<keyword evidence="1" id="KW-0472">Membrane</keyword>
<dbReference type="PATRIC" id="fig|1291052.5.peg.1917"/>
<dbReference type="EMBL" id="AYYO01000041">
    <property type="protein sequence ID" value="KRM54894.1"/>
    <property type="molecule type" value="Genomic_DNA"/>
</dbReference>
<dbReference type="NCBIfam" id="TIGR00254">
    <property type="entry name" value="GGDEF"/>
    <property type="match status" value="1"/>
</dbReference>
<protein>
    <submittedName>
        <fullName evidence="3">Signal transduction diguanylate cyclase</fullName>
    </submittedName>
</protein>
<organism evidence="3 4">
    <name type="scientific">Lacticaseibacillus sharpeae JCM 1186 = DSM 20505</name>
    <dbReference type="NCBI Taxonomy" id="1291052"/>
    <lineage>
        <taxon>Bacteria</taxon>
        <taxon>Bacillati</taxon>
        <taxon>Bacillota</taxon>
        <taxon>Bacilli</taxon>
        <taxon>Lactobacillales</taxon>
        <taxon>Lactobacillaceae</taxon>
        <taxon>Lacticaseibacillus</taxon>
    </lineage>
</organism>
<keyword evidence="1" id="KW-1133">Transmembrane helix</keyword>
<feature type="transmembrane region" description="Helical" evidence="1">
    <location>
        <begin position="6"/>
        <end position="28"/>
    </location>
</feature>
<evidence type="ECO:0000259" key="2">
    <source>
        <dbReference type="PROSITE" id="PS50887"/>
    </source>
</evidence>
<dbReference type="PANTHER" id="PTHR45138">
    <property type="entry name" value="REGULATORY COMPONENTS OF SENSORY TRANSDUCTION SYSTEM"/>
    <property type="match status" value="1"/>
</dbReference>
<dbReference type="GO" id="GO:0052621">
    <property type="term" value="F:diguanylate cyclase activity"/>
    <property type="evidence" value="ECO:0007669"/>
    <property type="project" value="TreeGrafter"/>
</dbReference>
<evidence type="ECO:0000313" key="4">
    <source>
        <dbReference type="Proteomes" id="UP000051679"/>
    </source>
</evidence>
<evidence type="ECO:0000256" key="1">
    <source>
        <dbReference type="SAM" id="Phobius"/>
    </source>
</evidence>
<proteinExistence type="predicted"/>
<dbReference type="SUPFAM" id="SSF55073">
    <property type="entry name" value="Nucleotide cyclase"/>
    <property type="match status" value="1"/>
</dbReference>
<dbReference type="Gene3D" id="3.30.70.270">
    <property type="match status" value="1"/>
</dbReference>
<accession>A0A0R1ZIY8</accession>
<gene>
    <name evidence="3" type="ORF">FC18_GL001857</name>
</gene>
<comment type="caution">
    <text evidence="3">The sequence shown here is derived from an EMBL/GenBank/DDBJ whole genome shotgun (WGS) entry which is preliminary data.</text>
</comment>
<feature type="domain" description="GGDEF" evidence="2">
    <location>
        <begin position="235"/>
        <end position="371"/>
    </location>
</feature>
<dbReference type="OrthoDB" id="9759607at2"/>
<keyword evidence="1" id="KW-0812">Transmembrane</keyword>
<reference evidence="3 4" key="1">
    <citation type="journal article" date="2015" name="Genome Announc.">
        <title>Expanding the biotechnology potential of lactobacilli through comparative genomics of 213 strains and associated genera.</title>
        <authorList>
            <person name="Sun Z."/>
            <person name="Harris H.M."/>
            <person name="McCann A."/>
            <person name="Guo C."/>
            <person name="Argimon S."/>
            <person name="Zhang W."/>
            <person name="Yang X."/>
            <person name="Jeffery I.B."/>
            <person name="Cooney J.C."/>
            <person name="Kagawa T.F."/>
            <person name="Liu W."/>
            <person name="Song Y."/>
            <person name="Salvetti E."/>
            <person name="Wrobel A."/>
            <person name="Rasinkangas P."/>
            <person name="Parkhill J."/>
            <person name="Rea M.C."/>
            <person name="O'Sullivan O."/>
            <person name="Ritari J."/>
            <person name="Douillard F.P."/>
            <person name="Paul Ross R."/>
            <person name="Yang R."/>
            <person name="Briner A.E."/>
            <person name="Felis G.E."/>
            <person name="de Vos W.M."/>
            <person name="Barrangou R."/>
            <person name="Klaenhammer T.R."/>
            <person name="Caufield P.W."/>
            <person name="Cui Y."/>
            <person name="Zhang H."/>
            <person name="O'Toole P.W."/>
        </authorList>
    </citation>
    <scope>NUCLEOTIDE SEQUENCE [LARGE SCALE GENOMIC DNA]</scope>
    <source>
        <strain evidence="3 4">DSM 20505</strain>
    </source>
</reference>
<dbReference type="InterPro" id="IPR000160">
    <property type="entry name" value="GGDEF_dom"/>
</dbReference>
<dbReference type="STRING" id="1291052.FC18_GL001857"/>
<dbReference type="CDD" id="cd01949">
    <property type="entry name" value="GGDEF"/>
    <property type="match status" value="1"/>
</dbReference>
<dbReference type="SMART" id="SM00267">
    <property type="entry name" value="GGDEF"/>
    <property type="match status" value="1"/>
</dbReference>
<keyword evidence="4" id="KW-1185">Reference proteome</keyword>
<evidence type="ECO:0000313" key="3">
    <source>
        <dbReference type="EMBL" id="KRM54894.1"/>
    </source>
</evidence>
<feature type="transmembrane region" description="Helical" evidence="1">
    <location>
        <begin position="166"/>
        <end position="188"/>
    </location>
</feature>
<dbReference type="Proteomes" id="UP000051679">
    <property type="component" value="Unassembled WGS sequence"/>
</dbReference>
<dbReference type="RefSeq" id="WP_056975997.1">
    <property type="nucleotide sequence ID" value="NZ_AYYO01000041.1"/>
</dbReference>
<name>A0A0R1ZIY8_9LACO</name>
<dbReference type="InterPro" id="IPR050469">
    <property type="entry name" value="Diguanylate_Cyclase"/>
</dbReference>
<dbReference type="InterPro" id="IPR029787">
    <property type="entry name" value="Nucleotide_cyclase"/>
</dbReference>
<feature type="transmembrane region" description="Helical" evidence="1">
    <location>
        <begin position="118"/>
        <end position="136"/>
    </location>
</feature>
<dbReference type="AlphaFoldDB" id="A0A0R1ZIY8"/>
<dbReference type="PROSITE" id="PS50887">
    <property type="entry name" value="GGDEF"/>
    <property type="match status" value="1"/>
</dbReference>
<feature type="transmembrane region" description="Helical" evidence="1">
    <location>
        <begin position="143"/>
        <end position="160"/>
    </location>
</feature>
<feature type="transmembrane region" description="Helical" evidence="1">
    <location>
        <begin position="48"/>
        <end position="67"/>
    </location>
</feature>
<dbReference type="InterPro" id="IPR043128">
    <property type="entry name" value="Rev_trsase/Diguanyl_cyclase"/>
</dbReference>